<protein>
    <submittedName>
        <fullName evidence="1">Uncharacterized protein</fullName>
    </submittedName>
</protein>
<dbReference type="EMBL" id="JANAKD010000520">
    <property type="protein sequence ID" value="KAJ3493126.1"/>
    <property type="molecule type" value="Genomic_DNA"/>
</dbReference>
<gene>
    <name evidence="1" type="ORF">NLG97_g4937</name>
</gene>
<name>A0ACC1QWD9_9HYPO</name>
<proteinExistence type="predicted"/>
<reference evidence="1" key="1">
    <citation type="submission" date="2022-07" db="EMBL/GenBank/DDBJ databases">
        <title>Genome Sequence of Lecanicillium saksenae.</title>
        <authorList>
            <person name="Buettner E."/>
        </authorList>
    </citation>
    <scope>NUCLEOTIDE SEQUENCE</scope>
    <source>
        <strain evidence="1">VT-O1</strain>
    </source>
</reference>
<keyword evidence="2" id="KW-1185">Reference proteome</keyword>
<evidence type="ECO:0000313" key="1">
    <source>
        <dbReference type="EMBL" id="KAJ3493126.1"/>
    </source>
</evidence>
<comment type="caution">
    <text evidence="1">The sequence shown here is derived from an EMBL/GenBank/DDBJ whole genome shotgun (WGS) entry which is preliminary data.</text>
</comment>
<accession>A0ACC1QWD9</accession>
<evidence type="ECO:0000313" key="2">
    <source>
        <dbReference type="Proteomes" id="UP001148737"/>
    </source>
</evidence>
<dbReference type="Proteomes" id="UP001148737">
    <property type="component" value="Unassembled WGS sequence"/>
</dbReference>
<sequence>MLHSFLTGGMLLMAALTSAVASPNLSADGLMPRQAAGTLEAVPNASPLTFKYTTAQPSNRNYIGVWSAEDQDAPRTPLLVYRYAPGSDRTIQIPLPDDLPAGKYKAWLISDAGRIIAGPTEAGFGVCVKPGSSTCLDGTVCSGGTPQCTVDAREAKVICCQAGQKAFYGQCYDAPNGDDIDVCLYSQDKNNRGSGQVCNRSQNNYCACLAGVNWSACKCCRATQYLSGSTAQCVNK</sequence>
<organism evidence="1 2">
    <name type="scientific">Lecanicillium saksenae</name>
    <dbReference type="NCBI Taxonomy" id="468837"/>
    <lineage>
        <taxon>Eukaryota</taxon>
        <taxon>Fungi</taxon>
        <taxon>Dikarya</taxon>
        <taxon>Ascomycota</taxon>
        <taxon>Pezizomycotina</taxon>
        <taxon>Sordariomycetes</taxon>
        <taxon>Hypocreomycetidae</taxon>
        <taxon>Hypocreales</taxon>
        <taxon>Cordycipitaceae</taxon>
        <taxon>Lecanicillium</taxon>
    </lineage>
</organism>